<feature type="binding site" evidence="2">
    <location>
        <position position="181"/>
    </location>
    <ligand>
        <name>S-adenosyl-L-methionine</name>
        <dbReference type="ChEBI" id="CHEBI:59789"/>
    </ligand>
</feature>
<feature type="binding site" evidence="2">
    <location>
        <position position="69"/>
    </location>
    <ligand>
        <name>S-adenosyl-L-methionine</name>
        <dbReference type="ChEBI" id="CHEBI:59789"/>
    </ligand>
</feature>
<dbReference type="InterPro" id="IPR052939">
    <property type="entry name" value="23S_rRNA_MeTrnsfrase_RlmA"/>
</dbReference>
<evidence type="ECO:0000313" key="6">
    <source>
        <dbReference type="Proteomes" id="UP000664904"/>
    </source>
</evidence>
<dbReference type="EMBL" id="CP072133">
    <property type="protein sequence ID" value="QTH71761.1"/>
    <property type="molecule type" value="Genomic_DNA"/>
</dbReference>
<dbReference type="RefSeq" id="WP_208843385.1">
    <property type="nucleotide sequence ID" value="NZ_CP072133.1"/>
</dbReference>
<dbReference type="Gene3D" id="3.40.50.150">
    <property type="entry name" value="Vaccinia Virus protein VP39"/>
    <property type="match status" value="1"/>
</dbReference>
<evidence type="ECO:0000313" key="5">
    <source>
        <dbReference type="EMBL" id="QTH71761.1"/>
    </source>
</evidence>
<evidence type="ECO:0000259" key="3">
    <source>
        <dbReference type="Pfam" id="PF08241"/>
    </source>
</evidence>
<dbReference type="GO" id="GO:0046872">
    <property type="term" value="F:metal ion binding"/>
    <property type="evidence" value="ECO:0007669"/>
    <property type="project" value="UniProtKB-KW"/>
</dbReference>
<dbReference type="Pfam" id="PF08241">
    <property type="entry name" value="Methyltransf_11"/>
    <property type="match status" value="1"/>
</dbReference>
<dbReference type="CDD" id="cd02440">
    <property type="entry name" value="AdoMet_MTases"/>
    <property type="match status" value="1"/>
</dbReference>
<evidence type="ECO:0000256" key="1">
    <source>
        <dbReference type="PIRSR" id="PIRSR018249-1"/>
    </source>
</evidence>
<dbReference type="InterPro" id="IPR048647">
    <property type="entry name" value="RlmA_N"/>
</dbReference>
<name>A0A975DH45_9GAMM</name>
<sequence>MSNLFRCPICSSDFTAQDHTLVCENRHQFDRAKEGYFNLLPVQFKKSKEPGDNLEMVQARRAFLAAGHYSFLQSELVEKVKQYNVHALLDMGCGEGFYTQALKVDDLTQVYGTDISKAAVRYAAKRYPDCHFAVASCKQTPFNDCLFDGIISVFAPLFVEEAHRLLSEAGLIIQVSPGPNHLYELKSKIYSDVRLHDLPQCPSQFELVEQHIIRRDIELIAKDALNLIQMTPFAWKFRPEQLEDINNQAKIPVTLEFCITVLRKRAV</sequence>
<dbReference type="Proteomes" id="UP000664904">
    <property type="component" value="Chromosome"/>
</dbReference>
<dbReference type="GO" id="GO:0052911">
    <property type="term" value="F:23S rRNA (guanine(745)-N(1))-methyltransferase activity"/>
    <property type="evidence" value="ECO:0007669"/>
    <property type="project" value="UniProtKB-EC"/>
</dbReference>
<accession>A0A975DH45</accession>
<feature type="binding site" evidence="1">
    <location>
        <position position="7"/>
    </location>
    <ligand>
        <name>Zn(2+)</name>
        <dbReference type="ChEBI" id="CHEBI:29105"/>
    </ligand>
</feature>
<organism evidence="5 6">
    <name type="scientific">Pseudoalteromonas xiamenensis</name>
    <dbReference type="NCBI Taxonomy" id="882626"/>
    <lineage>
        <taxon>Bacteria</taxon>
        <taxon>Pseudomonadati</taxon>
        <taxon>Pseudomonadota</taxon>
        <taxon>Gammaproteobacteria</taxon>
        <taxon>Alteromonadales</taxon>
        <taxon>Pseudoalteromonadaceae</taxon>
        <taxon>Pseudoalteromonas</taxon>
    </lineage>
</organism>
<keyword evidence="1" id="KW-0479">Metal-binding</keyword>
<feature type="domain" description="23S rRNA (guanine(745)-N(1))-methyltransferase N-terminal" evidence="4">
    <location>
        <begin position="5"/>
        <end position="48"/>
    </location>
</feature>
<feature type="domain" description="Methyltransferase type 11" evidence="3">
    <location>
        <begin position="89"/>
        <end position="169"/>
    </location>
</feature>
<dbReference type="EC" id="2.1.1.187" evidence="5"/>
<proteinExistence type="predicted"/>
<dbReference type="SUPFAM" id="SSF53335">
    <property type="entry name" value="S-adenosyl-L-methionine-dependent methyltransferases"/>
    <property type="match status" value="1"/>
</dbReference>
<keyword evidence="6" id="KW-1185">Reference proteome</keyword>
<feature type="binding site" evidence="2">
    <location>
        <begin position="95"/>
        <end position="96"/>
    </location>
    <ligand>
        <name>S-adenosyl-L-methionine</name>
        <dbReference type="ChEBI" id="CHEBI:59789"/>
    </ligand>
</feature>
<protein>
    <submittedName>
        <fullName evidence="5">23S rRNA (Guanine(745)-N(1))-methyltransferase</fullName>
        <ecNumber evidence="5">2.1.1.187</ecNumber>
    </submittedName>
</protein>
<feature type="binding site" evidence="1">
    <location>
        <position position="23"/>
    </location>
    <ligand>
        <name>Zn(2+)</name>
        <dbReference type="ChEBI" id="CHEBI:29105"/>
    </ligand>
</feature>
<keyword evidence="5" id="KW-0489">Methyltransferase</keyword>
<reference evidence="5" key="1">
    <citation type="submission" date="2021-03" db="EMBL/GenBank/DDBJ databases">
        <title>Complete Genome of Pseudoalteromonas xiamenensis STKMTI.2, a new potential marine bacterium producing anti-Vibrio compounds.</title>
        <authorList>
            <person name="Handayani D.P."/>
            <person name="Isnansetyo A."/>
            <person name="Istiqomah I."/>
            <person name="Jumina J."/>
        </authorList>
    </citation>
    <scope>NUCLEOTIDE SEQUENCE</scope>
    <source>
        <strain evidence="5">STKMTI.2</strain>
    </source>
</reference>
<dbReference type="PANTHER" id="PTHR43460">
    <property type="entry name" value="METHYLTRANSFERASE"/>
    <property type="match status" value="1"/>
</dbReference>
<dbReference type="PIRSF" id="PIRSF018249">
    <property type="entry name" value="MyrA_prd"/>
    <property type="match status" value="1"/>
</dbReference>
<gene>
    <name evidence="5" type="primary">rlmA</name>
    <name evidence="5" type="ORF">J5O05_02040</name>
</gene>
<dbReference type="InterPro" id="IPR013216">
    <property type="entry name" value="Methyltransf_11"/>
</dbReference>
<evidence type="ECO:0000256" key="2">
    <source>
        <dbReference type="PIRSR" id="PIRSR018249-2"/>
    </source>
</evidence>
<evidence type="ECO:0000259" key="4">
    <source>
        <dbReference type="Pfam" id="PF21302"/>
    </source>
</evidence>
<keyword evidence="5" id="KW-0808">Transferase</keyword>
<dbReference type="AlphaFoldDB" id="A0A975DH45"/>
<dbReference type="PANTHER" id="PTHR43460:SF1">
    <property type="entry name" value="METHYLTRANSFERASE TYPE 11 DOMAIN-CONTAINING PROTEIN"/>
    <property type="match status" value="1"/>
</dbReference>
<feature type="binding site" evidence="1">
    <location>
        <position position="10"/>
    </location>
    <ligand>
        <name>Zn(2+)</name>
        <dbReference type="ChEBI" id="CHEBI:29105"/>
    </ligand>
</feature>
<dbReference type="InterPro" id="IPR016718">
    <property type="entry name" value="rRNA_m1G-MeTrfase_A_prd"/>
</dbReference>
<dbReference type="KEGG" id="pxi:J5O05_02040"/>
<dbReference type="InterPro" id="IPR029063">
    <property type="entry name" value="SAM-dependent_MTases_sf"/>
</dbReference>
<keyword evidence="2" id="KW-0949">S-adenosyl-L-methionine</keyword>
<feature type="binding site" evidence="1">
    <location>
        <position position="27"/>
    </location>
    <ligand>
        <name>Zn(2+)</name>
        <dbReference type="ChEBI" id="CHEBI:29105"/>
    </ligand>
</feature>
<dbReference type="Pfam" id="PF21302">
    <property type="entry name" value="Zn_ribbon_RlmA"/>
    <property type="match status" value="1"/>
</dbReference>
<dbReference type="NCBIfam" id="NF008300">
    <property type="entry name" value="PRK11088.1"/>
    <property type="match status" value="1"/>
</dbReference>
<keyword evidence="1" id="KW-0862">Zinc</keyword>